<comment type="caution">
    <text evidence="1">The sequence shown here is derived from an EMBL/GenBank/DDBJ whole genome shotgun (WGS) entry which is preliminary data.</text>
</comment>
<evidence type="ECO:0000313" key="2">
    <source>
        <dbReference type="Proteomes" id="UP000024635"/>
    </source>
</evidence>
<dbReference type="EMBL" id="JARK01001361">
    <property type="protein sequence ID" value="EYC19151.1"/>
    <property type="molecule type" value="Genomic_DNA"/>
</dbReference>
<name>A0A016UVW8_9BILA</name>
<keyword evidence="2" id="KW-1185">Reference proteome</keyword>
<reference evidence="2" key="1">
    <citation type="journal article" date="2015" name="Nat. Genet.">
        <title>The genome and transcriptome of the zoonotic hookworm Ancylostoma ceylanicum identify infection-specific gene families.</title>
        <authorList>
            <person name="Schwarz E.M."/>
            <person name="Hu Y."/>
            <person name="Antoshechkin I."/>
            <person name="Miller M.M."/>
            <person name="Sternberg P.W."/>
            <person name="Aroian R.V."/>
        </authorList>
    </citation>
    <scope>NUCLEOTIDE SEQUENCE</scope>
    <source>
        <strain evidence="2">HY135</strain>
    </source>
</reference>
<organism evidence="1 2">
    <name type="scientific">Ancylostoma ceylanicum</name>
    <dbReference type="NCBI Taxonomy" id="53326"/>
    <lineage>
        <taxon>Eukaryota</taxon>
        <taxon>Metazoa</taxon>
        <taxon>Ecdysozoa</taxon>
        <taxon>Nematoda</taxon>
        <taxon>Chromadorea</taxon>
        <taxon>Rhabditida</taxon>
        <taxon>Rhabditina</taxon>
        <taxon>Rhabditomorpha</taxon>
        <taxon>Strongyloidea</taxon>
        <taxon>Ancylostomatidae</taxon>
        <taxon>Ancylostomatinae</taxon>
        <taxon>Ancylostoma</taxon>
    </lineage>
</organism>
<proteinExistence type="predicted"/>
<sequence length="100" mass="11791">MLVEFFMKSLHKRISFYSNIHRSNFLAKTRSNFLAEKVELRRVIRAKRCEAVQLAQKERGTRVRDKTPQSCGLGSMFCSRMWLSFLGFFSARKKEQILLV</sequence>
<gene>
    <name evidence="1" type="primary">Acey_s0025.g1203</name>
    <name evidence="1" type="ORF">Y032_0025g1203</name>
</gene>
<dbReference type="AlphaFoldDB" id="A0A016UVW8"/>
<dbReference type="Proteomes" id="UP000024635">
    <property type="component" value="Unassembled WGS sequence"/>
</dbReference>
<protein>
    <submittedName>
        <fullName evidence="1">Uncharacterized protein</fullName>
    </submittedName>
</protein>
<evidence type="ECO:0000313" key="1">
    <source>
        <dbReference type="EMBL" id="EYC19151.1"/>
    </source>
</evidence>
<accession>A0A016UVW8</accession>